<sequence>MSAVAMDFLQKYAPVVADQFVTMNSTQTQNALYGDVNLEALSWLERTWASYYIWMGNPVLATGVMSFLLHEIVYFGRAIPWLIIDAIPYFHQWKLQPDKHITKEQIWKCTKVVLLTHFTCELPLIYAFHPICCYFGMATYEVPFSSLGLMAAQIAFFFVFEDMFHYWAHRGLHYGPFYKNIHKLHHEFSAPIGLAAEYAHPLEVLILAQGTISGPFLYCLFRKDLHILTVYLWITLRLWQAVDAHSGYDFPWSLRHIIPFWAGADHHDYHHMAFTNCFSTSFRWWDFTLGTDSKYHAYKKRLAAAKASPRAKIEAEENERATQEGLEAERLVLMGGPNKVEQIKIGTGKKQ</sequence>
<keyword evidence="3" id="KW-1133">Transmembrane helix</keyword>
<dbReference type="InterPro" id="IPR050307">
    <property type="entry name" value="Sterol_Desaturase_Related"/>
</dbReference>
<evidence type="ECO:0000256" key="4">
    <source>
        <dbReference type="ARBA" id="ARBA00023136"/>
    </source>
</evidence>
<evidence type="ECO:0000313" key="6">
    <source>
        <dbReference type="EMBL" id="OBR89406.1"/>
    </source>
</evidence>
<feature type="domain" description="Fatty acid hydroxylase" evidence="5">
    <location>
        <begin position="155"/>
        <end position="291"/>
    </location>
</feature>
<keyword evidence="2" id="KW-0812">Transmembrane</keyword>
<dbReference type="EMBL" id="KI894027">
    <property type="protein sequence ID" value="OBR89406.1"/>
    <property type="molecule type" value="Genomic_DNA"/>
</dbReference>
<dbReference type="Proteomes" id="UP000078595">
    <property type="component" value="Chromosome 1"/>
</dbReference>
<evidence type="ECO:0000256" key="3">
    <source>
        <dbReference type="ARBA" id="ARBA00022989"/>
    </source>
</evidence>
<reference evidence="7" key="3">
    <citation type="submission" date="2024-02" db="EMBL/GenBank/DDBJ databases">
        <title>Comparative genomics of Cryptococcus and Kwoniella reveals pathogenesis evolution and contrasting modes of karyotype evolution via chromosome fusion or intercentromeric recombination.</title>
        <authorList>
            <person name="Coelho M.A."/>
            <person name="David-Palma M."/>
            <person name="Shea T."/>
            <person name="Bowers K."/>
            <person name="McGinley-Smith S."/>
            <person name="Mohammad A.W."/>
            <person name="Gnirke A."/>
            <person name="Yurkov A.M."/>
            <person name="Nowrousian M."/>
            <person name="Sun S."/>
            <person name="Cuomo C.A."/>
            <person name="Heitman J."/>
        </authorList>
    </citation>
    <scope>NUCLEOTIDE SEQUENCE</scope>
    <source>
        <strain evidence="7">CBS 10117</strain>
    </source>
</reference>
<evidence type="ECO:0000313" key="7">
    <source>
        <dbReference type="EMBL" id="WWC58683.1"/>
    </source>
</evidence>
<accession>A0A1A6AH67</accession>
<dbReference type="GO" id="GO:0004497">
    <property type="term" value="F:monooxygenase activity"/>
    <property type="evidence" value="ECO:0007669"/>
    <property type="project" value="UniProtKB-KW"/>
</dbReference>
<evidence type="ECO:0000256" key="1">
    <source>
        <dbReference type="ARBA" id="ARBA00004370"/>
    </source>
</evidence>
<evidence type="ECO:0000256" key="2">
    <source>
        <dbReference type="ARBA" id="ARBA00022692"/>
    </source>
</evidence>
<dbReference type="EMBL" id="CP144530">
    <property type="protein sequence ID" value="WWC58683.1"/>
    <property type="molecule type" value="Genomic_DNA"/>
</dbReference>
<dbReference type="GO" id="GO:0008610">
    <property type="term" value="P:lipid biosynthetic process"/>
    <property type="evidence" value="ECO:0007669"/>
    <property type="project" value="InterPro"/>
</dbReference>
<keyword evidence="8" id="KW-1185">Reference proteome</keyword>
<keyword evidence="6" id="KW-0503">Monooxygenase</keyword>
<proteinExistence type="predicted"/>
<evidence type="ECO:0000259" key="5">
    <source>
        <dbReference type="Pfam" id="PF04116"/>
    </source>
</evidence>
<dbReference type="OrthoDB" id="1658724at2759"/>
<dbReference type="KEGG" id="kdj:28964932"/>
<keyword evidence="4" id="KW-0472">Membrane</keyword>
<dbReference type="RefSeq" id="XP_018267248.1">
    <property type="nucleotide sequence ID" value="XM_018404594.1"/>
</dbReference>
<dbReference type="AlphaFoldDB" id="A0A1A6AH67"/>
<gene>
    <name evidence="6" type="ORF">I303_01233</name>
    <name evidence="7" type="ORF">I303_101227</name>
</gene>
<dbReference type="GeneID" id="28964932"/>
<dbReference type="InterPro" id="IPR006694">
    <property type="entry name" value="Fatty_acid_hydroxylase"/>
</dbReference>
<reference evidence="7" key="2">
    <citation type="submission" date="2013-07" db="EMBL/GenBank/DDBJ databases">
        <authorList>
            <consortium name="The Broad Institute Genome Sequencing Platform"/>
            <person name="Cuomo C."/>
            <person name="Litvintseva A."/>
            <person name="Chen Y."/>
            <person name="Heitman J."/>
            <person name="Sun S."/>
            <person name="Springer D."/>
            <person name="Dromer F."/>
            <person name="Young S.K."/>
            <person name="Zeng Q."/>
            <person name="Gargeya S."/>
            <person name="Fitzgerald M."/>
            <person name="Abouelleil A."/>
            <person name="Alvarado L."/>
            <person name="Berlin A.M."/>
            <person name="Chapman S.B."/>
            <person name="Dewar J."/>
            <person name="Goldberg J."/>
            <person name="Griggs A."/>
            <person name="Gujja S."/>
            <person name="Hansen M."/>
            <person name="Howarth C."/>
            <person name="Imamovic A."/>
            <person name="Larimer J."/>
            <person name="McCowan C."/>
            <person name="Murphy C."/>
            <person name="Pearson M."/>
            <person name="Priest M."/>
            <person name="Roberts A."/>
            <person name="Saif S."/>
            <person name="Shea T."/>
            <person name="Sykes S."/>
            <person name="Wortman J."/>
            <person name="Nusbaum C."/>
            <person name="Birren B."/>
        </authorList>
    </citation>
    <scope>NUCLEOTIDE SEQUENCE</scope>
    <source>
        <strain evidence="7">CBS 10117</strain>
    </source>
</reference>
<evidence type="ECO:0000313" key="8">
    <source>
        <dbReference type="Proteomes" id="UP000078595"/>
    </source>
</evidence>
<dbReference type="PANTHER" id="PTHR11863">
    <property type="entry name" value="STEROL DESATURASE"/>
    <property type="match status" value="1"/>
</dbReference>
<dbReference type="GO" id="GO:0016020">
    <property type="term" value="C:membrane"/>
    <property type="evidence" value="ECO:0007669"/>
    <property type="project" value="UniProtKB-SubCell"/>
</dbReference>
<protein>
    <submittedName>
        <fullName evidence="6">Methylsterol monooxygenase</fullName>
    </submittedName>
</protein>
<dbReference type="STRING" id="1296121.A0A1A6AH67"/>
<dbReference type="VEuPathDB" id="FungiDB:I303_01233"/>
<comment type="subcellular location">
    <subcellularLocation>
        <location evidence="1">Membrane</location>
    </subcellularLocation>
</comment>
<organism evidence="6">
    <name type="scientific">Kwoniella dejecticola CBS 10117</name>
    <dbReference type="NCBI Taxonomy" id="1296121"/>
    <lineage>
        <taxon>Eukaryota</taxon>
        <taxon>Fungi</taxon>
        <taxon>Dikarya</taxon>
        <taxon>Basidiomycota</taxon>
        <taxon>Agaricomycotina</taxon>
        <taxon>Tremellomycetes</taxon>
        <taxon>Tremellales</taxon>
        <taxon>Cryptococcaceae</taxon>
        <taxon>Kwoniella</taxon>
    </lineage>
</organism>
<dbReference type="GO" id="GO:0005506">
    <property type="term" value="F:iron ion binding"/>
    <property type="evidence" value="ECO:0007669"/>
    <property type="project" value="InterPro"/>
</dbReference>
<name>A0A1A6AH67_9TREE</name>
<reference evidence="6" key="1">
    <citation type="submission" date="2013-07" db="EMBL/GenBank/DDBJ databases">
        <title>The Genome Sequence of Cryptococcus dejecticola CBS10117.</title>
        <authorList>
            <consortium name="The Broad Institute Genome Sequencing Platform"/>
            <person name="Cuomo C."/>
            <person name="Litvintseva A."/>
            <person name="Chen Y."/>
            <person name="Heitman J."/>
            <person name="Sun S."/>
            <person name="Springer D."/>
            <person name="Dromer F."/>
            <person name="Young S.K."/>
            <person name="Zeng Q."/>
            <person name="Gargeya S."/>
            <person name="Fitzgerald M."/>
            <person name="Abouelleil A."/>
            <person name="Alvarado L."/>
            <person name="Berlin A.M."/>
            <person name="Chapman S.B."/>
            <person name="Dewar J."/>
            <person name="Goldberg J."/>
            <person name="Griggs A."/>
            <person name="Gujja S."/>
            <person name="Hansen M."/>
            <person name="Howarth C."/>
            <person name="Imamovic A."/>
            <person name="Larimer J."/>
            <person name="McCowan C."/>
            <person name="Murphy C."/>
            <person name="Pearson M."/>
            <person name="Priest M."/>
            <person name="Roberts A."/>
            <person name="Saif S."/>
            <person name="Shea T."/>
            <person name="Sykes S."/>
            <person name="Wortman J."/>
            <person name="Nusbaum C."/>
            <person name="Birren B."/>
        </authorList>
    </citation>
    <scope>NUCLEOTIDE SEQUENCE [LARGE SCALE GENOMIC DNA]</scope>
    <source>
        <strain evidence="6">CBS 10117</strain>
    </source>
</reference>
<keyword evidence="6" id="KW-0560">Oxidoreductase</keyword>
<dbReference type="Pfam" id="PF04116">
    <property type="entry name" value="FA_hydroxylase"/>
    <property type="match status" value="1"/>
</dbReference>